<dbReference type="InParanoid" id="A0A3P7EFS3"/>
<organism evidence="1 2">
    <name type="scientific">Wuchereria bancrofti</name>
    <dbReference type="NCBI Taxonomy" id="6293"/>
    <lineage>
        <taxon>Eukaryota</taxon>
        <taxon>Metazoa</taxon>
        <taxon>Ecdysozoa</taxon>
        <taxon>Nematoda</taxon>
        <taxon>Chromadorea</taxon>
        <taxon>Rhabditida</taxon>
        <taxon>Spirurina</taxon>
        <taxon>Spiruromorpha</taxon>
        <taxon>Filarioidea</taxon>
        <taxon>Onchocercidae</taxon>
        <taxon>Wuchereria</taxon>
    </lineage>
</organism>
<protein>
    <submittedName>
        <fullName evidence="1">Uncharacterized protein</fullName>
    </submittedName>
</protein>
<gene>
    <name evidence="1" type="ORF">WBA_LOCUS8720</name>
</gene>
<reference evidence="1 2" key="1">
    <citation type="submission" date="2018-11" db="EMBL/GenBank/DDBJ databases">
        <authorList>
            <consortium name="Pathogen Informatics"/>
        </authorList>
    </citation>
    <scope>NUCLEOTIDE SEQUENCE [LARGE SCALE GENOMIC DNA]</scope>
</reference>
<name>A0A3P7EFS3_WUCBA</name>
<keyword evidence="2" id="KW-1185">Reference proteome</keyword>
<dbReference type="AlphaFoldDB" id="A0A3P7EFS3"/>
<proteinExistence type="predicted"/>
<dbReference type="EMBL" id="UYWW01007608">
    <property type="protein sequence ID" value="VDM15334.1"/>
    <property type="molecule type" value="Genomic_DNA"/>
</dbReference>
<sequence length="65" mass="7153">MNAECPDVGGHSTMNHHYAVTNKRMNLILSARAVYPVISNDDVVTANVKFAVYEIQADVIASNLY</sequence>
<dbReference type="Proteomes" id="UP000270924">
    <property type="component" value="Unassembled WGS sequence"/>
</dbReference>
<accession>A0A3P7EFS3</accession>
<evidence type="ECO:0000313" key="2">
    <source>
        <dbReference type="Proteomes" id="UP000270924"/>
    </source>
</evidence>
<evidence type="ECO:0000313" key="1">
    <source>
        <dbReference type="EMBL" id="VDM15334.1"/>
    </source>
</evidence>